<dbReference type="InterPro" id="IPR003501">
    <property type="entry name" value="PTS_EIIB_2/3"/>
</dbReference>
<dbReference type="InterPro" id="IPR036388">
    <property type="entry name" value="WH-like_DNA-bd_sf"/>
</dbReference>
<evidence type="ECO:0000256" key="1">
    <source>
        <dbReference type="ARBA" id="ARBA00022679"/>
    </source>
</evidence>
<dbReference type="RefSeq" id="WP_207704641.1">
    <property type="nucleotide sequence ID" value="NZ_JAFREL020000003.1"/>
</dbReference>
<evidence type="ECO:0000259" key="8">
    <source>
        <dbReference type="PROSITE" id="PS51372"/>
    </source>
</evidence>
<dbReference type="Pfam" id="PF00874">
    <property type="entry name" value="PRD"/>
    <property type="match status" value="1"/>
</dbReference>
<evidence type="ECO:0000256" key="2">
    <source>
        <dbReference type="ARBA" id="ARBA00022737"/>
    </source>
</evidence>
<evidence type="ECO:0000256" key="3">
    <source>
        <dbReference type="ARBA" id="ARBA00023015"/>
    </source>
</evidence>
<reference evidence="9 10" key="1">
    <citation type="submission" date="2024-02" db="EMBL/GenBank/DDBJ databases">
        <title>The Genome Sequence of Enterococcus sp. DIV0159.</title>
        <authorList>
            <person name="Earl A."/>
            <person name="Manson A."/>
            <person name="Gilmore M."/>
            <person name="Sanders J."/>
            <person name="Shea T."/>
            <person name="Howe W."/>
            <person name="Livny J."/>
            <person name="Cuomo C."/>
            <person name="Neafsey D."/>
            <person name="Birren B."/>
        </authorList>
    </citation>
    <scope>NUCLEOTIDE SEQUENCE [LARGE SCALE GENOMIC DNA]</scope>
    <source>
        <strain evidence="9 10">665A</strain>
    </source>
</reference>
<dbReference type="Pfam" id="PF00359">
    <property type="entry name" value="PTS_EIIA_2"/>
    <property type="match status" value="1"/>
</dbReference>
<dbReference type="InterPro" id="IPR036634">
    <property type="entry name" value="PRD_sf"/>
</dbReference>
<name>A0ABV0ESP7_9ENTE</name>
<evidence type="ECO:0000313" key="10">
    <source>
        <dbReference type="Proteomes" id="UP000664357"/>
    </source>
</evidence>
<keyword evidence="2" id="KW-0677">Repeat</keyword>
<dbReference type="Proteomes" id="UP000664357">
    <property type="component" value="Unassembled WGS sequence"/>
</dbReference>
<keyword evidence="1" id="KW-0808">Transferase</keyword>
<dbReference type="InterPro" id="IPR002178">
    <property type="entry name" value="PTS_EIIA_type-2_dom"/>
</dbReference>
<dbReference type="InterPro" id="IPR011608">
    <property type="entry name" value="PRD"/>
</dbReference>
<organism evidence="9 10">
    <name type="scientific">Candidatus Enterococcus ferrettii</name>
    <dbReference type="NCBI Taxonomy" id="2815324"/>
    <lineage>
        <taxon>Bacteria</taxon>
        <taxon>Bacillati</taxon>
        <taxon>Bacillota</taxon>
        <taxon>Bacilli</taxon>
        <taxon>Lactobacillales</taxon>
        <taxon>Enterococcaceae</taxon>
        <taxon>Enterococcus</taxon>
    </lineage>
</organism>
<gene>
    <name evidence="9" type="ORF">JZO67_003619</name>
</gene>
<dbReference type="EMBL" id="JAFREL020000003">
    <property type="protein sequence ID" value="MEO1771638.1"/>
    <property type="molecule type" value="Genomic_DNA"/>
</dbReference>
<sequence>MIITPRTREILRLLMENLNSYVSVHEIAEHLNVTNRTVYRQLEEVYEAVEHYGLKVINEAGKGMKLSGSSTEVTALNTLFEGEDQDYELTTEDRINATLFYLLHEQEYVKAQYFAEALNVSVQSVRNDLQQIKKELDFYDLDLVVKKGDGFVITGSETKKRVLLSNIFRDHISFVELVHWIEQERSSSIYFKLLSDAHYHSVIKRSFQLLEQLFQKHRIQVADTMFQDYVFLISIMVKRLNWDHSNNYYLDNMVKHKDRPIEIYQEFKELIQKTFEITLSESEENYLEWLISINNNFQSLELSEDIQELDLVNKVHDFIVFVETSMGCRLRTDAHLQKALFEHLDRALARTRSGITIKNPMLKEIRRSYEKLYSTIKIATEYVFKEDKFPEDEIGFLVLHFAVALDKVLDKSITALVVCSSGMGSSKMLANRLIREIPEIEIKKIVSFLKLTQEDLEQYDVIFSTVSLPLDVQDYVMVSPLLNKKELAEVKKLLETIRFSKLHRKELLIPKRPVDVSQLPAELEELSLIAKYSSQVLKNFHTIKVDPEFQDLPILDILGTYLVEKNYTVDAELLVDYAEQAKLESYFGIPNTRLGYIHCQTDKIEQPLFIVFDLEKNIVFSSMEKELMEVTSVILVVSPKKDQVIVADLLSMITMLIIETPESIQLFEQCEESKIRNLLGERIKNYVTEKLL</sequence>
<dbReference type="Gene3D" id="3.40.50.2300">
    <property type="match status" value="1"/>
</dbReference>
<feature type="domain" description="PRD" evidence="8">
    <location>
        <begin position="306"/>
        <end position="411"/>
    </location>
</feature>
<dbReference type="PANTHER" id="PTHR30185">
    <property type="entry name" value="CRYPTIC BETA-GLUCOSIDE BGL OPERON ANTITERMINATOR"/>
    <property type="match status" value="1"/>
</dbReference>
<evidence type="ECO:0000256" key="5">
    <source>
        <dbReference type="SAM" id="Coils"/>
    </source>
</evidence>
<evidence type="ECO:0000256" key="4">
    <source>
        <dbReference type="ARBA" id="ARBA00023163"/>
    </source>
</evidence>
<dbReference type="SUPFAM" id="SSF46785">
    <property type="entry name" value="Winged helix' DNA-binding domain"/>
    <property type="match status" value="2"/>
</dbReference>
<dbReference type="SUPFAM" id="SSF52794">
    <property type="entry name" value="PTS system IIB component-like"/>
    <property type="match status" value="1"/>
</dbReference>
<dbReference type="Gene3D" id="1.10.10.10">
    <property type="entry name" value="Winged helix-like DNA-binding domain superfamily/Winged helix DNA-binding domain"/>
    <property type="match status" value="2"/>
</dbReference>
<keyword evidence="5" id="KW-0175">Coiled coil</keyword>
<dbReference type="PROSITE" id="PS51094">
    <property type="entry name" value="PTS_EIIA_TYPE_2"/>
    <property type="match status" value="1"/>
</dbReference>
<evidence type="ECO:0000313" key="9">
    <source>
        <dbReference type="EMBL" id="MEO1771638.1"/>
    </source>
</evidence>
<feature type="domain" description="PRD" evidence="8">
    <location>
        <begin position="194"/>
        <end position="301"/>
    </location>
</feature>
<feature type="domain" description="PTS EIIA type-2" evidence="6">
    <location>
        <begin position="534"/>
        <end position="682"/>
    </location>
</feature>
<feature type="coiled-coil region" evidence="5">
    <location>
        <begin position="115"/>
        <end position="142"/>
    </location>
</feature>
<evidence type="ECO:0000259" key="6">
    <source>
        <dbReference type="PROSITE" id="PS51094"/>
    </source>
</evidence>
<dbReference type="PANTHER" id="PTHR30185:SF18">
    <property type="entry name" value="TRANSCRIPTIONAL REGULATOR MTLR"/>
    <property type="match status" value="1"/>
</dbReference>
<keyword evidence="3" id="KW-0805">Transcription regulation</keyword>
<accession>A0ABV0ESP7</accession>
<keyword evidence="4" id="KW-0804">Transcription</keyword>
<dbReference type="SUPFAM" id="SSF63520">
    <property type="entry name" value="PTS-regulatory domain, PRD"/>
    <property type="match status" value="1"/>
</dbReference>
<dbReference type="CDD" id="cd05568">
    <property type="entry name" value="PTS_IIB_bgl_like"/>
    <property type="match status" value="1"/>
</dbReference>
<protein>
    <submittedName>
        <fullName evidence="9">Mannitol operon transcriptional antiterminator</fullName>
    </submittedName>
</protein>
<comment type="caution">
    <text evidence="9">The sequence shown here is derived from an EMBL/GenBank/DDBJ whole genome shotgun (WGS) entry which is preliminary data.</text>
</comment>
<evidence type="ECO:0000259" key="7">
    <source>
        <dbReference type="PROSITE" id="PS51099"/>
    </source>
</evidence>
<dbReference type="InterPro" id="IPR036390">
    <property type="entry name" value="WH_DNA-bd_sf"/>
</dbReference>
<dbReference type="PROSITE" id="PS51099">
    <property type="entry name" value="PTS_EIIB_TYPE_2"/>
    <property type="match status" value="1"/>
</dbReference>
<dbReference type="Pfam" id="PF08279">
    <property type="entry name" value="HTH_11"/>
    <property type="match status" value="2"/>
</dbReference>
<dbReference type="InterPro" id="IPR016152">
    <property type="entry name" value="PTrfase/Anion_transptr"/>
</dbReference>
<dbReference type="Gene3D" id="1.10.1790.10">
    <property type="entry name" value="PRD domain"/>
    <property type="match status" value="1"/>
</dbReference>
<dbReference type="Gene3D" id="3.40.930.10">
    <property type="entry name" value="Mannitol-specific EII, Chain A"/>
    <property type="match status" value="1"/>
</dbReference>
<dbReference type="InterPro" id="IPR013011">
    <property type="entry name" value="PTS_EIIB_2"/>
</dbReference>
<dbReference type="SUPFAM" id="SSF55804">
    <property type="entry name" value="Phoshotransferase/anion transport protein"/>
    <property type="match status" value="1"/>
</dbReference>
<dbReference type="PROSITE" id="PS51372">
    <property type="entry name" value="PRD_2"/>
    <property type="match status" value="2"/>
</dbReference>
<dbReference type="InterPro" id="IPR013196">
    <property type="entry name" value="HTH_11"/>
</dbReference>
<dbReference type="InterPro" id="IPR036095">
    <property type="entry name" value="PTS_EIIB-like_sf"/>
</dbReference>
<dbReference type="InterPro" id="IPR050661">
    <property type="entry name" value="BglG_antiterminators"/>
</dbReference>
<keyword evidence="10" id="KW-1185">Reference proteome</keyword>
<feature type="domain" description="PTS EIIB type-2" evidence="7">
    <location>
        <begin position="413"/>
        <end position="502"/>
    </location>
</feature>
<proteinExistence type="predicted"/>
<dbReference type="Pfam" id="PF02302">
    <property type="entry name" value="PTS_IIB"/>
    <property type="match status" value="1"/>
</dbReference>